<dbReference type="NCBIfam" id="NF005566">
    <property type="entry name" value="PRK07236.1"/>
    <property type="match status" value="1"/>
</dbReference>
<feature type="domain" description="2,6-dihydroxypyridine 3-monooxygenase substrate binding" evidence="1">
    <location>
        <begin position="196"/>
        <end position="325"/>
    </location>
</feature>
<dbReference type="PRINTS" id="PR00420">
    <property type="entry name" value="RNGMNOXGNASE"/>
</dbReference>
<dbReference type="Gene3D" id="3.30.9.60">
    <property type="match status" value="1"/>
</dbReference>
<evidence type="ECO:0000313" key="2">
    <source>
        <dbReference type="EMBL" id="KAF2228372.1"/>
    </source>
</evidence>
<dbReference type="InterPro" id="IPR054707">
    <property type="entry name" value="DhpH_subs-bd"/>
</dbReference>
<dbReference type="SUPFAM" id="SSF54373">
    <property type="entry name" value="FAD-linked reductases, C-terminal domain"/>
    <property type="match status" value="1"/>
</dbReference>
<dbReference type="InterPro" id="IPR053212">
    <property type="entry name" value="DHP_3-monooxygenase"/>
</dbReference>
<accession>A0A6A6GRJ9</accession>
<evidence type="ECO:0000313" key="3">
    <source>
        <dbReference type="Proteomes" id="UP000800092"/>
    </source>
</evidence>
<name>A0A6A6GRJ9_VIRVR</name>
<proteinExistence type="predicted"/>
<gene>
    <name evidence="2" type="ORF">EV356DRAFT_426449</name>
</gene>
<dbReference type="Pfam" id="PF22607">
    <property type="entry name" value="FAD_binding-like"/>
    <property type="match status" value="1"/>
</dbReference>
<feature type="non-terminal residue" evidence="2">
    <location>
        <position position="1"/>
    </location>
</feature>
<dbReference type="PANTHER" id="PTHR47469:SF2">
    <property type="entry name" value="OS06G0597600 PROTEIN"/>
    <property type="match status" value="1"/>
</dbReference>
<protein>
    <submittedName>
        <fullName evidence="2">FAD/NAD(P)-binding domain-containing protein</fullName>
    </submittedName>
</protein>
<dbReference type="EMBL" id="ML992084">
    <property type="protein sequence ID" value="KAF2228372.1"/>
    <property type="molecule type" value="Genomic_DNA"/>
</dbReference>
<dbReference type="OrthoDB" id="16820at2759"/>
<evidence type="ECO:0000259" key="1">
    <source>
        <dbReference type="Pfam" id="PF22607"/>
    </source>
</evidence>
<dbReference type="SUPFAM" id="SSF51905">
    <property type="entry name" value="FAD/NAD(P)-binding domain"/>
    <property type="match status" value="1"/>
</dbReference>
<dbReference type="AlphaFoldDB" id="A0A6A6GRJ9"/>
<reference evidence="2" key="1">
    <citation type="journal article" date="2020" name="Stud. Mycol.">
        <title>101 Dothideomycetes genomes: a test case for predicting lifestyles and emergence of pathogens.</title>
        <authorList>
            <person name="Haridas S."/>
            <person name="Albert R."/>
            <person name="Binder M."/>
            <person name="Bloem J."/>
            <person name="Labutti K."/>
            <person name="Salamov A."/>
            <person name="Andreopoulos B."/>
            <person name="Baker S."/>
            <person name="Barry K."/>
            <person name="Bills G."/>
            <person name="Bluhm B."/>
            <person name="Cannon C."/>
            <person name="Castanera R."/>
            <person name="Culley D."/>
            <person name="Daum C."/>
            <person name="Ezra D."/>
            <person name="Gonzalez J."/>
            <person name="Henrissat B."/>
            <person name="Kuo A."/>
            <person name="Liang C."/>
            <person name="Lipzen A."/>
            <person name="Lutzoni F."/>
            <person name="Magnuson J."/>
            <person name="Mondo S."/>
            <person name="Nolan M."/>
            <person name="Ohm R."/>
            <person name="Pangilinan J."/>
            <person name="Park H.-J."/>
            <person name="Ramirez L."/>
            <person name="Alfaro M."/>
            <person name="Sun H."/>
            <person name="Tritt A."/>
            <person name="Yoshinaga Y."/>
            <person name="Zwiers L.-H."/>
            <person name="Turgeon B."/>
            <person name="Goodwin S."/>
            <person name="Spatafora J."/>
            <person name="Crous P."/>
            <person name="Grigoriev I."/>
        </authorList>
    </citation>
    <scope>NUCLEOTIDE SEQUENCE</scope>
    <source>
        <strain evidence="2">Tuck. ex Michener</strain>
    </source>
</reference>
<sequence>PKNILIVGGSLGGLFAGTALTRLGHHVRILERNPTPLLHDQGAGIVAGGDTQAFFAKYDRSSRTTAKGKVDGLVVTSRARQYLDRRGEVIHFEERAQRMTSWDLLYHVLRAGFDGVESGYVEVPRRGEGEGNGVYEYGCMVTGWREVEGGVEVEYEKRVDEGKSELQKETADMLIACDGGSSTVRQILLPDVQRAYAGYVAWRGTVLESELSEEAAKTLAEKFTFYHAPALQILAYLIPGRNGTLEKGQRLMNYVWYCNYPEGSPEHNELMTDVHGKKHPVTVPVGGMQPKIWEQQQRHAKEVLPPQFAELVEKTKQPFVQAIMDVISPQQVFQGAKVLLLGDALAGFRPHTAASTSQAAFDAMTLADFMAGKLDLQGFEEECTSFAKSVQKAGVEMGDRSQFGDHPL</sequence>
<dbReference type="Gene3D" id="3.50.50.60">
    <property type="entry name" value="FAD/NAD(P)-binding domain"/>
    <property type="match status" value="1"/>
</dbReference>
<keyword evidence="3" id="KW-1185">Reference proteome</keyword>
<dbReference type="Proteomes" id="UP000800092">
    <property type="component" value="Unassembled WGS sequence"/>
</dbReference>
<dbReference type="PANTHER" id="PTHR47469">
    <property type="entry name" value="MONOOXYGENASE-LIKE"/>
    <property type="match status" value="1"/>
</dbReference>
<dbReference type="InterPro" id="IPR036188">
    <property type="entry name" value="FAD/NAD-bd_sf"/>
</dbReference>
<feature type="non-terminal residue" evidence="2">
    <location>
        <position position="408"/>
    </location>
</feature>
<organism evidence="2 3">
    <name type="scientific">Viridothelium virens</name>
    <name type="common">Speckled blister lichen</name>
    <name type="synonym">Trypethelium virens</name>
    <dbReference type="NCBI Taxonomy" id="1048519"/>
    <lineage>
        <taxon>Eukaryota</taxon>
        <taxon>Fungi</taxon>
        <taxon>Dikarya</taxon>
        <taxon>Ascomycota</taxon>
        <taxon>Pezizomycotina</taxon>
        <taxon>Dothideomycetes</taxon>
        <taxon>Dothideomycetes incertae sedis</taxon>
        <taxon>Trypetheliales</taxon>
        <taxon>Trypetheliaceae</taxon>
        <taxon>Viridothelium</taxon>
    </lineage>
</organism>